<reference evidence="1 2" key="1">
    <citation type="submission" date="2020-03" db="EMBL/GenBank/DDBJ databases">
        <title>Draft Genome Sequence of Cudoniella acicularis.</title>
        <authorList>
            <person name="Buettner E."/>
            <person name="Kellner H."/>
        </authorList>
    </citation>
    <scope>NUCLEOTIDE SEQUENCE [LARGE SCALE GENOMIC DNA]</scope>
    <source>
        <strain evidence="1 2">DSM 108380</strain>
    </source>
</reference>
<name>A0A8H4R1X5_9HELO</name>
<dbReference type="EMBL" id="JAAMPI010001932">
    <property type="protein sequence ID" value="KAF4621707.1"/>
    <property type="molecule type" value="Genomic_DNA"/>
</dbReference>
<organism evidence="1 2">
    <name type="scientific">Cudoniella acicularis</name>
    <dbReference type="NCBI Taxonomy" id="354080"/>
    <lineage>
        <taxon>Eukaryota</taxon>
        <taxon>Fungi</taxon>
        <taxon>Dikarya</taxon>
        <taxon>Ascomycota</taxon>
        <taxon>Pezizomycotina</taxon>
        <taxon>Leotiomycetes</taxon>
        <taxon>Helotiales</taxon>
        <taxon>Tricladiaceae</taxon>
        <taxon>Cudoniella</taxon>
    </lineage>
</organism>
<gene>
    <name evidence="1" type="ORF">G7Y89_g14498</name>
</gene>
<evidence type="ECO:0000313" key="1">
    <source>
        <dbReference type="EMBL" id="KAF4621707.1"/>
    </source>
</evidence>
<dbReference type="OrthoDB" id="5103109at2759"/>
<proteinExistence type="predicted"/>
<sequence>MPFGFGPSDFITLIRTLKRLANILRSEAMDSWKRSARTYKPFPILTEHFDAFALSHDVENNKLFRHTRREIELLQQKYSGEIRDFKTFLGRNRIRKSLRVAVAKFVWSRKDEKLGELRHDLETCLLTMNIAMAEFRRQAVNVTSRES</sequence>
<dbReference type="Proteomes" id="UP000566819">
    <property type="component" value="Unassembled WGS sequence"/>
</dbReference>
<protein>
    <submittedName>
        <fullName evidence="1">Uncharacterized protein</fullName>
    </submittedName>
</protein>
<dbReference type="AlphaFoldDB" id="A0A8H4R1X5"/>
<comment type="caution">
    <text evidence="1">The sequence shown here is derived from an EMBL/GenBank/DDBJ whole genome shotgun (WGS) entry which is preliminary data.</text>
</comment>
<accession>A0A8H4R1X5</accession>
<evidence type="ECO:0000313" key="2">
    <source>
        <dbReference type="Proteomes" id="UP000566819"/>
    </source>
</evidence>
<keyword evidence="2" id="KW-1185">Reference proteome</keyword>